<dbReference type="InterPro" id="IPR024072">
    <property type="entry name" value="DHFR-like_dom_sf"/>
</dbReference>
<dbReference type="InterPro" id="IPR002734">
    <property type="entry name" value="RibDG_C"/>
</dbReference>
<reference evidence="4" key="1">
    <citation type="submission" date="2019-05" db="EMBL/GenBank/DDBJ databases">
        <title>Isolation, diversity and antifungal activity of Actinobacteria from wheat.</title>
        <authorList>
            <person name="Yu B."/>
        </authorList>
    </citation>
    <scope>NUCLEOTIDE SEQUENCE [LARGE SCALE GENOMIC DNA]</scope>
    <source>
        <strain evidence="4">NEAU-HEGS1-5</strain>
    </source>
</reference>
<dbReference type="Gene3D" id="3.40.430.10">
    <property type="entry name" value="Dihydrofolate Reductase, subunit A"/>
    <property type="match status" value="1"/>
</dbReference>
<evidence type="ECO:0000313" key="5">
    <source>
        <dbReference type="Proteomes" id="UP000309033"/>
    </source>
</evidence>
<accession>A0A5R8Z4F1</accession>
<dbReference type="GO" id="GO:0009231">
    <property type="term" value="P:riboflavin biosynthetic process"/>
    <property type="evidence" value="ECO:0007669"/>
    <property type="project" value="InterPro"/>
</dbReference>
<dbReference type="Pfam" id="PF01872">
    <property type="entry name" value="RibD_C"/>
    <property type="match status" value="1"/>
</dbReference>
<keyword evidence="5" id="KW-1185">Reference proteome</keyword>
<feature type="domain" description="Bacterial bifunctional deaminase-reductase C-terminal" evidence="2">
    <location>
        <begin position="168"/>
        <end position="351"/>
    </location>
</feature>
<dbReference type="EMBL" id="VANP01000004">
    <property type="protein sequence ID" value="TLP60639.1"/>
    <property type="molecule type" value="Genomic_DNA"/>
</dbReference>
<protein>
    <submittedName>
        <fullName evidence="4">Uncharacterized protein</fullName>
    </submittedName>
</protein>
<evidence type="ECO:0000259" key="3">
    <source>
        <dbReference type="Pfam" id="PF08327"/>
    </source>
</evidence>
<dbReference type="Gene3D" id="3.30.530.20">
    <property type="match status" value="1"/>
</dbReference>
<evidence type="ECO:0000256" key="1">
    <source>
        <dbReference type="ARBA" id="ARBA00006817"/>
    </source>
</evidence>
<dbReference type="GO" id="GO:0008703">
    <property type="term" value="F:5-amino-6-(5-phosphoribosylamino)uracil reductase activity"/>
    <property type="evidence" value="ECO:0007669"/>
    <property type="project" value="InterPro"/>
</dbReference>
<dbReference type="InterPro" id="IPR023393">
    <property type="entry name" value="START-like_dom_sf"/>
</dbReference>
<dbReference type="PANTHER" id="PTHR38011">
    <property type="entry name" value="DIHYDROFOLATE REDUCTASE FAMILY PROTEIN (AFU_ORTHOLOGUE AFUA_8G06820)"/>
    <property type="match status" value="1"/>
</dbReference>
<dbReference type="CDD" id="cd07826">
    <property type="entry name" value="SRPBCC_CalC_Aha1-like_9"/>
    <property type="match status" value="1"/>
</dbReference>
<dbReference type="AlphaFoldDB" id="A0A5R8Z4F1"/>
<feature type="domain" description="Activator of Hsp90 ATPase homologue 1/2-like C-terminal" evidence="3">
    <location>
        <begin position="24"/>
        <end position="154"/>
    </location>
</feature>
<name>A0A5R8Z4F1_9ACTN</name>
<comment type="similarity">
    <text evidence="1">Belongs to the AHA1 family.</text>
</comment>
<gene>
    <name evidence="4" type="ORF">FED44_12100</name>
</gene>
<evidence type="ECO:0000259" key="2">
    <source>
        <dbReference type="Pfam" id="PF01872"/>
    </source>
</evidence>
<organism evidence="4 5">
    <name type="scientific">Microbispora triticiradicis</name>
    <dbReference type="NCBI Taxonomy" id="2200763"/>
    <lineage>
        <taxon>Bacteria</taxon>
        <taxon>Bacillati</taxon>
        <taxon>Actinomycetota</taxon>
        <taxon>Actinomycetes</taxon>
        <taxon>Streptosporangiales</taxon>
        <taxon>Streptosporangiaceae</taxon>
        <taxon>Microbispora</taxon>
    </lineage>
</organism>
<dbReference type="PANTHER" id="PTHR38011:SF12">
    <property type="entry name" value="BIFUNCTIONAL DEAMINASE-REDUCTASE DOMAIN PROTEIN"/>
    <property type="match status" value="1"/>
</dbReference>
<sequence length="365" mass="39980">MIENPTTITAQPGSPFIEVVREFDAPPARLFRAYTDPELVTRWLGPRDIEMRLIEYDARPGGAYRYVHRDIEGNEHVFRGVFHTVTPGERIVQTFEHEGTPDVVSLDSATFEDLGGRTRLWTRSVFPTVEARDAMIASGMERGIRDAMDRLGELAHDPAEGRPEASRVVVDISMSLDGYVSAPGVDLEHGLGVGGEPLHAWVTDDRTPRDAEILHKSFTDTGAVIMGRRTFDIVDGPKGWNDEVGYGHDQDQIAAPPVFVVTHSRPEKVRLGERFRFVTDGLDSAVEKARAAAGGKDVVIMGGGTIADAFLRAGLVDVLRIHLAPIILGGGTSLFPEGMPESLRLEPLESVSTPAAEHLTYRVVK</sequence>
<dbReference type="InterPro" id="IPR013538">
    <property type="entry name" value="ASHA1/2-like_C"/>
</dbReference>
<proteinExistence type="inferred from homology"/>
<dbReference type="Pfam" id="PF08327">
    <property type="entry name" value="AHSA1"/>
    <property type="match status" value="1"/>
</dbReference>
<dbReference type="OrthoDB" id="2313602at2"/>
<evidence type="ECO:0000313" key="4">
    <source>
        <dbReference type="EMBL" id="TLP60639.1"/>
    </source>
</evidence>
<dbReference type="SUPFAM" id="SSF55961">
    <property type="entry name" value="Bet v1-like"/>
    <property type="match status" value="1"/>
</dbReference>
<comment type="caution">
    <text evidence="4">The sequence shown here is derived from an EMBL/GenBank/DDBJ whole genome shotgun (WGS) entry which is preliminary data.</text>
</comment>
<dbReference type="InterPro" id="IPR050765">
    <property type="entry name" value="Riboflavin_Biosynth_HTPR"/>
</dbReference>
<dbReference type="Proteomes" id="UP000309033">
    <property type="component" value="Unassembled WGS sequence"/>
</dbReference>
<dbReference type="SUPFAM" id="SSF53597">
    <property type="entry name" value="Dihydrofolate reductase-like"/>
    <property type="match status" value="1"/>
</dbReference>